<keyword evidence="7" id="KW-0067">ATP-binding</keyword>
<reference evidence="14" key="1">
    <citation type="submission" date="2015-01" db="EMBL/GenBank/DDBJ databases">
        <title>Flavisolibacter sp./LCS9/ whole genome sequencing.</title>
        <authorList>
            <person name="Kim M.K."/>
            <person name="Srinivasan S."/>
            <person name="Lee J.-J."/>
        </authorList>
    </citation>
    <scope>NUCLEOTIDE SEQUENCE [LARGE SCALE GENOMIC DNA]</scope>
    <source>
        <strain evidence="14">LCS9</strain>
    </source>
</reference>
<dbReference type="OrthoDB" id="9786026at2"/>
<dbReference type="Gene3D" id="3.40.50.10330">
    <property type="entry name" value="Probable inorganic polyphosphate/atp-NAD kinase, domain 1"/>
    <property type="match status" value="1"/>
</dbReference>
<evidence type="ECO:0000256" key="3">
    <source>
        <dbReference type="ARBA" id="ARBA00022679"/>
    </source>
</evidence>
<dbReference type="Pfam" id="PF19279">
    <property type="entry name" value="YegS_C"/>
    <property type="match status" value="1"/>
</dbReference>
<evidence type="ECO:0000256" key="5">
    <source>
        <dbReference type="ARBA" id="ARBA00022741"/>
    </source>
</evidence>
<evidence type="ECO:0000256" key="7">
    <source>
        <dbReference type="ARBA" id="ARBA00022840"/>
    </source>
</evidence>
<keyword evidence="10" id="KW-0594">Phospholipid biosynthesis</keyword>
<dbReference type="GO" id="GO:0005524">
    <property type="term" value="F:ATP binding"/>
    <property type="evidence" value="ECO:0007669"/>
    <property type="project" value="UniProtKB-KW"/>
</dbReference>
<sequence length="296" mass="33511">MKVLFVINPVSGGKEKRDWEEQIRNYFKTSPHNMEFFLMSGVDDSASVRTHLERVKPDRVVAVGGDGTVKLVAELVQGTSTPLGIIPAGSANGMARELEIPLDVNEALDVALDGREQPIDLIRINDREICIHLSDIGLNAMLVKYFEKSKKRGMWGYGQAVFRMLWTKQKMRVTIHTDEDTYRRQAYMVVIANARKYGTGANINPDGKVSDGYFEIVVVRKLNLIEVFKSFLTNKPFHPNRIEVFKTKRASLSTVRRTYFQVDGEYRGKITQLNAEILPAQLTVMLPITAELPVHK</sequence>
<dbReference type="GO" id="GO:0008654">
    <property type="term" value="P:phospholipid biosynthetic process"/>
    <property type="evidence" value="ECO:0007669"/>
    <property type="project" value="UniProtKB-KW"/>
</dbReference>
<dbReference type="PANTHER" id="PTHR12358">
    <property type="entry name" value="SPHINGOSINE KINASE"/>
    <property type="match status" value="1"/>
</dbReference>
<dbReference type="PANTHER" id="PTHR12358:SF106">
    <property type="entry name" value="LIPID KINASE YEGS"/>
    <property type="match status" value="1"/>
</dbReference>
<dbReference type="InterPro" id="IPR017438">
    <property type="entry name" value="ATP-NAD_kinase_N"/>
</dbReference>
<protein>
    <submittedName>
        <fullName evidence="13">Diacylglycerol kinase</fullName>
    </submittedName>
</protein>
<keyword evidence="9" id="KW-0443">Lipid metabolism</keyword>
<reference evidence="13 14" key="2">
    <citation type="journal article" date="2016" name="Int. J. Syst. Evol. Microbiol.">
        <title>Flavisolibacter tropicus sp. nov., isolated from tropical soil.</title>
        <authorList>
            <person name="Lee J.J."/>
            <person name="Kang M.S."/>
            <person name="Kim G.S."/>
            <person name="Lee C.S."/>
            <person name="Lim S."/>
            <person name="Lee J."/>
            <person name="Roh S.H."/>
            <person name="Kang H."/>
            <person name="Ha J.M."/>
            <person name="Bae S."/>
            <person name="Jung H.Y."/>
            <person name="Kim M.K."/>
        </authorList>
    </citation>
    <scope>NUCLEOTIDE SEQUENCE [LARGE SCALE GENOMIC DNA]</scope>
    <source>
        <strain evidence="13 14">LCS9</strain>
    </source>
</reference>
<dbReference type="EMBL" id="CP011390">
    <property type="protein sequence ID" value="ANE52688.1"/>
    <property type="molecule type" value="Genomic_DNA"/>
</dbReference>
<evidence type="ECO:0000256" key="9">
    <source>
        <dbReference type="ARBA" id="ARBA00023098"/>
    </source>
</evidence>
<keyword evidence="14" id="KW-1185">Reference proteome</keyword>
<dbReference type="NCBIfam" id="TIGR00147">
    <property type="entry name" value="YegS/Rv2252/BmrU family lipid kinase"/>
    <property type="match status" value="1"/>
</dbReference>
<dbReference type="AlphaFoldDB" id="A0A172U0H6"/>
<keyword evidence="6 13" id="KW-0418">Kinase</keyword>
<evidence type="ECO:0000313" key="14">
    <source>
        <dbReference type="Proteomes" id="UP000077177"/>
    </source>
</evidence>
<dbReference type="STRING" id="1492898.SY85_21600"/>
<comment type="cofactor">
    <cofactor evidence="1">
        <name>Mg(2+)</name>
        <dbReference type="ChEBI" id="CHEBI:18420"/>
    </cofactor>
</comment>
<feature type="domain" description="DAGKc" evidence="12">
    <location>
        <begin position="1"/>
        <end position="128"/>
    </location>
</feature>
<dbReference type="Proteomes" id="UP000077177">
    <property type="component" value="Chromosome"/>
</dbReference>
<evidence type="ECO:0000256" key="8">
    <source>
        <dbReference type="ARBA" id="ARBA00022842"/>
    </source>
</evidence>
<dbReference type="GO" id="GO:0005886">
    <property type="term" value="C:plasma membrane"/>
    <property type="evidence" value="ECO:0007669"/>
    <property type="project" value="TreeGrafter"/>
</dbReference>
<dbReference type="GO" id="GO:0046872">
    <property type="term" value="F:metal ion binding"/>
    <property type="evidence" value="ECO:0007669"/>
    <property type="project" value="UniProtKB-KW"/>
</dbReference>
<dbReference type="InterPro" id="IPR005218">
    <property type="entry name" value="Diacylglycerol/lipid_kinase"/>
</dbReference>
<keyword evidence="11" id="KW-1208">Phospholipid metabolism</keyword>
<dbReference type="KEGG" id="fla:SY85_21600"/>
<dbReference type="SMART" id="SM00046">
    <property type="entry name" value="DAGKc"/>
    <property type="match status" value="1"/>
</dbReference>
<dbReference type="InterPro" id="IPR001206">
    <property type="entry name" value="Diacylglycerol_kinase_cat_dom"/>
</dbReference>
<keyword evidence="5" id="KW-0547">Nucleotide-binding</keyword>
<dbReference type="SUPFAM" id="SSF111331">
    <property type="entry name" value="NAD kinase/diacylglycerol kinase-like"/>
    <property type="match status" value="1"/>
</dbReference>
<evidence type="ECO:0000256" key="6">
    <source>
        <dbReference type="ARBA" id="ARBA00022777"/>
    </source>
</evidence>
<evidence type="ECO:0000256" key="2">
    <source>
        <dbReference type="ARBA" id="ARBA00022516"/>
    </source>
</evidence>
<dbReference type="Gene3D" id="2.60.200.40">
    <property type="match status" value="1"/>
</dbReference>
<organism evidence="13 14">
    <name type="scientific">Flavisolibacter tropicus</name>
    <dbReference type="NCBI Taxonomy" id="1492898"/>
    <lineage>
        <taxon>Bacteria</taxon>
        <taxon>Pseudomonadati</taxon>
        <taxon>Bacteroidota</taxon>
        <taxon>Chitinophagia</taxon>
        <taxon>Chitinophagales</taxon>
        <taxon>Chitinophagaceae</taxon>
        <taxon>Flavisolibacter</taxon>
    </lineage>
</organism>
<evidence type="ECO:0000256" key="11">
    <source>
        <dbReference type="ARBA" id="ARBA00023264"/>
    </source>
</evidence>
<dbReference type="InterPro" id="IPR016064">
    <property type="entry name" value="NAD/diacylglycerol_kinase_sf"/>
</dbReference>
<dbReference type="PROSITE" id="PS50146">
    <property type="entry name" value="DAGK"/>
    <property type="match status" value="1"/>
</dbReference>
<dbReference type="RefSeq" id="WP_066407612.1">
    <property type="nucleotide sequence ID" value="NZ_CP011390.1"/>
</dbReference>
<proteinExistence type="predicted"/>
<keyword evidence="8" id="KW-0460">Magnesium</keyword>
<evidence type="ECO:0000313" key="13">
    <source>
        <dbReference type="EMBL" id="ANE52688.1"/>
    </source>
</evidence>
<accession>A0A172U0H6</accession>
<dbReference type="InterPro" id="IPR050187">
    <property type="entry name" value="Lipid_Phosphate_FormReg"/>
</dbReference>
<dbReference type="PATRIC" id="fig|1492898.3.peg.4685"/>
<evidence type="ECO:0000256" key="10">
    <source>
        <dbReference type="ARBA" id="ARBA00023209"/>
    </source>
</evidence>
<evidence type="ECO:0000256" key="1">
    <source>
        <dbReference type="ARBA" id="ARBA00001946"/>
    </source>
</evidence>
<keyword evidence="4" id="KW-0479">Metal-binding</keyword>
<dbReference type="GO" id="GO:0016301">
    <property type="term" value="F:kinase activity"/>
    <property type="evidence" value="ECO:0007669"/>
    <property type="project" value="UniProtKB-KW"/>
</dbReference>
<gene>
    <name evidence="13" type="ORF">SY85_21600</name>
</gene>
<keyword evidence="3" id="KW-0808">Transferase</keyword>
<dbReference type="InterPro" id="IPR045540">
    <property type="entry name" value="YegS/DAGK_C"/>
</dbReference>
<dbReference type="Pfam" id="PF00781">
    <property type="entry name" value="DAGK_cat"/>
    <property type="match status" value="1"/>
</dbReference>
<evidence type="ECO:0000259" key="12">
    <source>
        <dbReference type="PROSITE" id="PS50146"/>
    </source>
</evidence>
<name>A0A172U0H6_9BACT</name>
<evidence type="ECO:0000256" key="4">
    <source>
        <dbReference type="ARBA" id="ARBA00022723"/>
    </source>
</evidence>
<keyword evidence="2" id="KW-0444">Lipid biosynthesis</keyword>